<dbReference type="KEGG" id="ehh:EHF_0887"/>
<sequence>MSYPITVLFHDTNMYILLRLLIIPYIHNGVVGFVLIFMMW</sequence>
<keyword evidence="1" id="KW-1133">Transmembrane helix</keyword>
<dbReference type="AlphaFoldDB" id="X5GC54"/>
<evidence type="ECO:0000313" key="3">
    <source>
        <dbReference type="Proteomes" id="UP000023762"/>
    </source>
</evidence>
<keyword evidence="1" id="KW-0812">Transmembrane</keyword>
<proteinExistence type="predicted"/>
<name>X5GC54_9RICK</name>
<evidence type="ECO:0000313" key="2">
    <source>
        <dbReference type="EMBL" id="AHX04682.1"/>
    </source>
</evidence>
<accession>X5GC54</accession>
<organism evidence="2 3">
    <name type="scientific">Ehrlichia japonica</name>
    <dbReference type="NCBI Taxonomy" id="391036"/>
    <lineage>
        <taxon>Bacteria</taxon>
        <taxon>Pseudomonadati</taxon>
        <taxon>Pseudomonadota</taxon>
        <taxon>Alphaproteobacteria</taxon>
        <taxon>Rickettsiales</taxon>
        <taxon>Anaplasmataceae</taxon>
        <taxon>Ehrlichia</taxon>
    </lineage>
</organism>
<reference evidence="2 3" key="1">
    <citation type="submission" date="2014-03" db="EMBL/GenBank/DDBJ databases">
        <title>Sequencing and Comparison of Genomes and Transcriptome Profiles of Human Ehrlichiosis Agents.</title>
        <authorList>
            <person name="Lin M."/>
            <person name="Daugherty S.C."/>
            <person name="Nagaraj S."/>
            <person name="Cheng Z."/>
            <person name="Xiong Q."/>
            <person name="Lin F.-Y."/>
            <person name="Sengamalay N."/>
            <person name="Ott S."/>
            <person name="Godinez A."/>
            <person name="Tallon L.J."/>
            <person name="Sadzewicz L."/>
            <person name="Fraser C.M."/>
            <person name="Dunning Hotopp J.C."/>
            <person name="Rikihisa Y."/>
        </authorList>
    </citation>
    <scope>NUCLEOTIDE SEQUENCE [LARGE SCALE GENOMIC DNA]</scope>
    <source>
        <strain evidence="2 3">HF</strain>
    </source>
</reference>
<evidence type="ECO:0000256" key="1">
    <source>
        <dbReference type="SAM" id="Phobius"/>
    </source>
</evidence>
<keyword evidence="3" id="KW-1185">Reference proteome</keyword>
<keyword evidence="1" id="KW-0472">Membrane</keyword>
<dbReference type="Proteomes" id="UP000023762">
    <property type="component" value="Chromosome"/>
</dbReference>
<dbReference type="HOGENOM" id="CLU_3288833_0_0_5"/>
<protein>
    <submittedName>
        <fullName evidence="2">Putative membrane protein</fullName>
    </submittedName>
</protein>
<gene>
    <name evidence="2" type="ORF">EHF_0887</name>
</gene>
<dbReference type="EMBL" id="CP007474">
    <property type="protein sequence ID" value="AHX04682.1"/>
    <property type="molecule type" value="Genomic_DNA"/>
</dbReference>
<feature type="transmembrane region" description="Helical" evidence="1">
    <location>
        <begin position="16"/>
        <end position="38"/>
    </location>
</feature>